<evidence type="ECO:0000256" key="3">
    <source>
        <dbReference type="ARBA" id="ARBA00023015"/>
    </source>
</evidence>
<name>A0ABT7ET28_9GAMM</name>
<dbReference type="InterPro" id="IPR011006">
    <property type="entry name" value="CheY-like_superfamily"/>
</dbReference>
<dbReference type="PANTHER" id="PTHR32071">
    <property type="entry name" value="TRANSCRIPTIONAL REGULATORY PROTEIN"/>
    <property type="match status" value="1"/>
</dbReference>
<gene>
    <name evidence="9" type="ORF">QNM18_24455</name>
</gene>
<dbReference type="InterPro" id="IPR027417">
    <property type="entry name" value="P-loop_NTPase"/>
</dbReference>
<dbReference type="Gene3D" id="3.40.50.2300">
    <property type="match status" value="1"/>
</dbReference>
<dbReference type="InterPro" id="IPR025662">
    <property type="entry name" value="Sigma_54_int_dom_ATP-bd_1"/>
</dbReference>
<dbReference type="PROSITE" id="PS00676">
    <property type="entry name" value="SIGMA54_INTERACT_2"/>
    <property type="match status" value="1"/>
</dbReference>
<dbReference type="InterPro" id="IPR002197">
    <property type="entry name" value="HTH_Fis"/>
</dbReference>
<keyword evidence="10" id="KW-1185">Reference proteome</keyword>
<feature type="modified residue" description="4-aspartylphosphate" evidence="6">
    <location>
        <position position="54"/>
    </location>
</feature>
<dbReference type="SUPFAM" id="SSF52172">
    <property type="entry name" value="CheY-like"/>
    <property type="match status" value="1"/>
</dbReference>
<dbReference type="EMBL" id="JASJUT010000015">
    <property type="protein sequence ID" value="MDK2598212.1"/>
    <property type="molecule type" value="Genomic_DNA"/>
</dbReference>
<keyword evidence="5" id="KW-0804">Transcription</keyword>
<keyword evidence="3" id="KW-0805">Transcription regulation</keyword>
<dbReference type="SMART" id="SM00382">
    <property type="entry name" value="AAA"/>
    <property type="match status" value="1"/>
</dbReference>
<dbReference type="SUPFAM" id="SSF52540">
    <property type="entry name" value="P-loop containing nucleoside triphosphate hydrolases"/>
    <property type="match status" value="1"/>
</dbReference>
<dbReference type="PROSITE" id="PS00675">
    <property type="entry name" value="SIGMA54_INTERACT_1"/>
    <property type="match status" value="1"/>
</dbReference>
<dbReference type="Pfam" id="PF00072">
    <property type="entry name" value="Response_reg"/>
    <property type="match status" value="1"/>
</dbReference>
<evidence type="ECO:0000256" key="5">
    <source>
        <dbReference type="ARBA" id="ARBA00023163"/>
    </source>
</evidence>
<dbReference type="Proteomes" id="UP001231915">
    <property type="component" value="Unassembled WGS sequence"/>
</dbReference>
<dbReference type="PROSITE" id="PS00688">
    <property type="entry name" value="SIGMA54_INTERACT_3"/>
    <property type="match status" value="1"/>
</dbReference>
<dbReference type="Gene3D" id="1.10.10.60">
    <property type="entry name" value="Homeodomain-like"/>
    <property type="match status" value="1"/>
</dbReference>
<accession>A0ABT7ET28</accession>
<dbReference type="PROSITE" id="PS50110">
    <property type="entry name" value="RESPONSE_REGULATORY"/>
    <property type="match status" value="1"/>
</dbReference>
<dbReference type="Pfam" id="PF00158">
    <property type="entry name" value="Sigma54_activat"/>
    <property type="match status" value="1"/>
</dbReference>
<feature type="domain" description="Response regulatory" evidence="8">
    <location>
        <begin position="5"/>
        <end position="124"/>
    </location>
</feature>
<sequence length="463" mass="51472">MSVPTILIIDDNIEVRLSAAYFLEDQGFKVLEAASPDEAKQLLSVKAIAIILLDMNFSKDTTSGQEGLDFLAWLKERNNTPAVLCITGWGNINLAVRALQLGACDFIEKPWQNTALLTSIQQQLKLQTRQQNQLSYIASQQTQTSQPATEFVWQSASMRALQKKLEKVVVSDASILLCGESGVGKSHFVSWLHQHSQRAQGPLVSVNMGALAESLFESELFGHVKGAFTDAKQNRTGRFTKASGGTLFMDEVATLSLPLQAKLLRVLETGEYEALGSSQTIRSDIRLICATNAHLPTCIEQGTFRRDLFYRINTLMFELPPLRDRESDIVPLAKHLLAQHAKRYGITDKGLSMEVENALKAYPWPGNIRELSHVMERALLMSEGPQICLEDCQLRLAKQPAVATRVQTRLEDSSCTLADMEKSLIMQVLEEECGVISQAAQRLGLTKSSLYRRLDKYGLKDVS</sequence>
<evidence type="ECO:0000313" key="9">
    <source>
        <dbReference type="EMBL" id="MDK2598212.1"/>
    </source>
</evidence>
<dbReference type="InterPro" id="IPR001789">
    <property type="entry name" value="Sig_transdc_resp-reg_receiver"/>
</dbReference>
<evidence type="ECO:0000256" key="2">
    <source>
        <dbReference type="ARBA" id="ARBA00022840"/>
    </source>
</evidence>
<dbReference type="InterPro" id="IPR025943">
    <property type="entry name" value="Sigma_54_int_dom_ATP-bd_2"/>
</dbReference>
<keyword evidence="1" id="KW-0547">Nucleotide-binding</keyword>
<evidence type="ECO:0000256" key="6">
    <source>
        <dbReference type="PROSITE-ProRule" id="PRU00169"/>
    </source>
</evidence>
<dbReference type="Pfam" id="PF02954">
    <property type="entry name" value="HTH_8"/>
    <property type="match status" value="1"/>
</dbReference>
<proteinExistence type="predicted"/>
<evidence type="ECO:0000313" key="10">
    <source>
        <dbReference type="Proteomes" id="UP001231915"/>
    </source>
</evidence>
<dbReference type="Pfam" id="PF25601">
    <property type="entry name" value="AAA_lid_14"/>
    <property type="match status" value="1"/>
</dbReference>
<evidence type="ECO:0000256" key="1">
    <source>
        <dbReference type="ARBA" id="ARBA00022741"/>
    </source>
</evidence>
<feature type="domain" description="Sigma-54 factor interaction" evidence="7">
    <location>
        <begin position="151"/>
        <end position="380"/>
    </location>
</feature>
<reference evidence="9 10" key="1">
    <citation type="submission" date="2023-05" db="EMBL/GenBank/DDBJ databases">
        <title>Pseudoalteromonas ardens sp. nov., Pseudoalteromonas obscura sp. nov., and Pseudoalteromonas umbrosa sp. nov., isolated from the coral Montipora capitata.</title>
        <authorList>
            <person name="Thomas E.M."/>
            <person name="Smith E.M."/>
            <person name="Papke E."/>
            <person name="Shlafstein M.D."/>
            <person name="Oline D.K."/>
            <person name="Videau P."/>
            <person name="Saw J.H."/>
            <person name="Strangman W.K."/>
            <person name="Ushijima B."/>
        </authorList>
    </citation>
    <scope>NUCLEOTIDE SEQUENCE [LARGE SCALE GENOMIC DNA]</scope>
    <source>
        <strain evidence="9 10">P94</strain>
    </source>
</reference>
<keyword evidence="2" id="KW-0067">ATP-binding</keyword>
<evidence type="ECO:0000259" key="7">
    <source>
        <dbReference type="PROSITE" id="PS50045"/>
    </source>
</evidence>
<dbReference type="SUPFAM" id="SSF46689">
    <property type="entry name" value="Homeodomain-like"/>
    <property type="match status" value="1"/>
</dbReference>
<dbReference type="PROSITE" id="PS50045">
    <property type="entry name" value="SIGMA54_INTERACT_4"/>
    <property type="match status" value="1"/>
</dbReference>
<dbReference type="InterPro" id="IPR002078">
    <property type="entry name" value="Sigma_54_int"/>
</dbReference>
<keyword evidence="6" id="KW-0597">Phosphoprotein</keyword>
<dbReference type="CDD" id="cd00009">
    <property type="entry name" value="AAA"/>
    <property type="match status" value="1"/>
</dbReference>
<dbReference type="RefSeq" id="WP_284138696.1">
    <property type="nucleotide sequence ID" value="NZ_JASJUT010000015.1"/>
</dbReference>
<protein>
    <submittedName>
        <fullName evidence="9">Sigma-54 dependent transcriptional regulator</fullName>
    </submittedName>
</protein>
<dbReference type="PRINTS" id="PR01590">
    <property type="entry name" value="HTHFIS"/>
</dbReference>
<dbReference type="InterPro" id="IPR003593">
    <property type="entry name" value="AAA+_ATPase"/>
</dbReference>
<comment type="caution">
    <text evidence="9">The sequence shown here is derived from an EMBL/GenBank/DDBJ whole genome shotgun (WGS) entry which is preliminary data.</text>
</comment>
<dbReference type="Gene3D" id="1.10.8.60">
    <property type="match status" value="1"/>
</dbReference>
<dbReference type="PANTHER" id="PTHR32071:SF113">
    <property type="entry name" value="ALGINATE BIOSYNTHESIS TRANSCRIPTIONAL REGULATORY PROTEIN ALGB"/>
    <property type="match status" value="1"/>
</dbReference>
<dbReference type="InterPro" id="IPR025944">
    <property type="entry name" value="Sigma_54_int_dom_CS"/>
</dbReference>
<organism evidence="9 10">
    <name type="scientific">Pseudoalteromonas obscura</name>
    <dbReference type="NCBI Taxonomy" id="3048491"/>
    <lineage>
        <taxon>Bacteria</taxon>
        <taxon>Pseudomonadati</taxon>
        <taxon>Pseudomonadota</taxon>
        <taxon>Gammaproteobacteria</taxon>
        <taxon>Alteromonadales</taxon>
        <taxon>Pseudoalteromonadaceae</taxon>
        <taxon>Pseudoalteromonas</taxon>
    </lineage>
</organism>
<dbReference type="InterPro" id="IPR009057">
    <property type="entry name" value="Homeodomain-like_sf"/>
</dbReference>
<dbReference type="SMART" id="SM00448">
    <property type="entry name" value="REC"/>
    <property type="match status" value="1"/>
</dbReference>
<dbReference type="InterPro" id="IPR058031">
    <property type="entry name" value="AAA_lid_NorR"/>
</dbReference>
<evidence type="ECO:0000256" key="4">
    <source>
        <dbReference type="ARBA" id="ARBA00023125"/>
    </source>
</evidence>
<evidence type="ECO:0000259" key="8">
    <source>
        <dbReference type="PROSITE" id="PS50110"/>
    </source>
</evidence>
<dbReference type="Gene3D" id="3.40.50.300">
    <property type="entry name" value="P-loop containing nucleotide triphosphate hydrolases"/>
    <property type="match status" value="1"/>
</dbReference>
<keyword evidence="4" id="KW-0238">DNA-binding</keyword>